<evidence type="ECO:0000313" key="3">
    <source>
        <dbReference type="Proteomes" id="UP000265520"/>
    </source>
</evidence>
<keyword evidence="3" id="KW-1185">Reference proteome</keyword>
<comment type="caution">
    <text evidence="2">The sequence shown here is derived from an EMBL/GenBank/DDBJ whole genome shotgun (WGS) entry which is preliminary data.</text>
</comment>
<name>A0A392LY00_9FABA</name>
<evidence type="ECO:0000313" key="2">
    <source>
        <dbReference type="EMBL" id="MCH79840.1"/>
    </source>
</evidence>
<proteinExistence type="predicted"/>
<evidence type="ECO:0000256" key="1">
    <source>
        <dbReference type="SAM" id="MobiDB-lite"/>
    </source>
</evidence>
<reference evidence="2 3" key="1">
    <citation type="journal article" date="2018" name="Front. Plant Sci.">
        <title>Red Clover (Trifolium pratense) and Zigzag Clover (T. medium) - A Picture of Genomic Similarities and Differences.</title>
        <authorList>
            <person name="Dluhosova J."/>
            <person name="Istvanek J."/>
            <person name="Nedelnik J."/>
            <person name="Repkova J."/>
        </authorList>
    </citation>
    <scope>NUCLEOTIDE SEQUENCE [LARGE SCALE GENOMIC DNA]</scope>
    <source>
        <strain evidence="3">cv. 10/8</strain>
        <tissue evidence="2">Leaf</tissue>
    </source>
</reference>
<accession>A0A392LY00</accession>
<feature type="region of interest" description="Disordered" evidence="1">
    <location>
        <begin position="68"/>
        <end position="102"/>
    </location>
</feature>
<feature type="non-terminal residue" evidence="2">
    <location>
        <position position="138"/>
    </location>
</feature>
<organism evidence="2 3">
    <name type="scientific">Trifolium medium</name>
    <dbReference type="NCBI Taxonomy" id="97028"/>
    <lineage>
        <taxon>Eukaryota</taxon>
        <taxon>Viridiplantae</taxon>
        <taxon>Streptophyta</taxon>
        <taxon>Embryophyta</taxon>
        <taxon>Tracheophyta</taxon>
        <taxon>Spermatophyta</taxon>
        <taxon>Magnoliopsida</taxon>
        <taxon>eudicotyledons</taxon>
        <taxon>Gunneridae</taxon>
        <taxon>Pentapetalae</taxon>
        <taxon>rosids</taxon>
        <taxon>fabids</taxon>
        <taxon>Fabales</taxon>
        <taxon>Fabaceae</taxon>
        <taxon>Papilionoideae</taxon>
        <taxon>50 kb inversion clade</taxon>
        <taxon>NPAAA clade</taxon>
        <taxon>Hologalegina</taxon>
        <taxon>IRL clade</taxon>
        <taxon>Trifolieae</taxon>
        <taxon>Trifolium</taxon>
    </lineage>
</organism>
<gene>
    <name evidence="2" type="ORF">A2U01_0000599</name>
</gene>
<protein>
    <submittedName>
        <fullName evidence="2">Nodulation-signaling pathway 2 protein</fullName>
    </submittedName>
</protein>
<dbReference type="Proteomes" id="UP000265520">
    <property type="component" value="Unassembled WGS sequence"/>
</dbReference>
<dbReference type="EMBL" id="LXQA010000410">
    <property type="protein sequence ID" value="MCH79840.1"/>
    <property type="molecule type" value="Genomic_DNA"/>
</dbReference>
<sequence length="138" mass="15268">MDIDMVMDVVPNFLEFSNYSNTTTTPTSDEGITLSPLLDLDFFTTNQDDFHDFIDSLTNDEIITVDPNLDKTVAEQDEDEGSMGDVSNSNSTTEEDNDGDDRTGLRLVHLLMAAAEALTGTNKSHHLAQVILIRLKDL</sequence>
<dbReference type="AlphaFoldDB" id="A0A392LY00"/>